<comment type="caution">
    <text evidence="13">The sequence shown here is derived from an EMBL/GenBank/DDBJ whole genome shotgun (WGS) entry which is preliminary data.</text>
</comment>
<dbReference type="PANTHER" id="PTHR11070">
    <property type="entry name" value="UVRD / RECB / PCRA DNA HELICASE FAMILY MEMBER"/>
    <property type="match status" value="1"/>
</dbReference>
<dbReference type="InterPro" id="IPR014017">
    <property type="entry name" value="DNA_helicase_UvrD-like_C"/>
</dbReference>
<feature type="region of interest" description="Disordered" evidence="10">
    <location>
        <begin position="700"/>
        <end position="728"/>
    </location>
</feature>
<dbReference type="InterPro" id="IPR014016">
    <property type="entry name" value="UvrD-like_ATP-bd"/>
</dbReference>
<dbReference type="NCBIfam" id="TIGR01073">
    <property type="entry name" value="pcrA"/>
    <property type="match status" value="1"/>
</dbReference>
<proteinExistence type="inferred from homology"/>
<evidence type="ECO:0000256" key="4">
    <source>
        <dbReference type="ARBA" id="ARBA00022840"/>
    </source>
</evidence>
<gene>
    <name evidence="13" type="primary">pcrA</name>
    <name evidence="13" type="ORF">FR943_06530</name>
</gene>
<dbReference type="EMBL" id="VOMB01000009">
    <property type="protein sequence ID" value="MBU9763498.1"/>
    <property type="molecule type" value="Genomic_DNA"/>
</dbReference>
<dbReference type="InterPro" id="IPR005751">
    <property type="entry name" value="ATP-dep_DNA_helicase_PcrA"/>
</dbReference>
<keyword evidence="9" id="KW-0238">DNA-binding</keyword>
<dbReference type="GO" id="GO:0016787">
    <property type="term" value="F:hydrolase activity"/>
    <property type="evidence" value="ECO:0007669"/>
    <property type="project" value="UniProtKB-KW"/>
</dbReference>
<evidence type="ECO:0000259" key="12">
    <source>
        <dbReference type="PROSITE" id="PS51217"/>
    </source>
</evidence>
<keyword evidence="14" id="KW-1185">Reference proteome</keyword>
<comment type="catalytic activity">
    <reaction evidence="7 9">
        <text>ATP + H2O = ADP + phosphate + H(+)</text>
        <dbReference type="Rhea" id="RHEA:13065"/>
        <dbReference type="ChEBI" id="CHEBI:15377"/>
        <dbReference type="ChEBI" id="CHEBI:15378"/>
        <dbReference type="ChEBI" id="CHEBI:30616"/>
        <dbReference type="ChEBI" id="CHEBI:43474"/>
        <dbReference type="ChEBI" id="CHEBI:456216"/>
        <dbReference type="EC" id="5.6.2.4"/>
    </reaction>
</comment>
<feature type="domain" description="UvrD-like helicase ATP-binding" evidence="11">
    <location>
        <begin position="23"/>
        <end position="315"/>
    </location>
</feature>
<dbReference type="InterPro" id="IPR000212">
    <property type="entry name" value="DNA_helicase_UvrD/REP"/>
</dbReference>
<evidence type="ECO:0000256" key="1">
    <source>
        <dbReference type="ARBA" id="ARBA00022741"/>
    </source>
</evidence>
<keyword evidence="4 8" id="KW-0067">ATP-binding</keyword>
<keyword evidence="3 8" id="KW-0347">Helicase</keyword>
<reference evidence="13 14" key="1">
    <citation type="journal article" date="2021" name="Sci. Rep.">
        <title>Phenotypic and genomic hallmarks of a novel, potentially pathogenic rapidly growing Mycobacterium species related to the Mycobacterium fortuitum complex.</title>
        <authorList>
            <person name="Gharbi R."/>
            <person name="Khanna V."/>
            <person name="Frigui W."/>
            <person name="Mhenni B."/>
            <person name="Brosch R."/>
            <person name="Mardassi H."/>
        </authorList>
    </citation>
    <scope>NUCLEOTIDE SEQUENCE [LARGE SCALE GENOMIC DNA]</scope>
    <source>
        <strain evidence="13 14">TNTM28</strain>
    </source>
</reference>
<dbReference type="GO" id="GO:0003678">
    <property type="term" value="F:DNA helicase activity"/>
    <property type="evidence" value="ECO:0007669"/>
    <property type="project" value="UniProtKB-EC"/>
</dbReference>
<keyword evidence="1 8" id="KW-0547">Nucleotide-binding</keyword>
<sequence length="780" mass="85982">MSITPTFPAADGAATDEIDHLLDGLNPQQRQAVLHEGSPLLIVAGAGSGKTAVLTRRIAYLLAAREVGVGQILAITFTNKAAAEMRERVVELVGPRARSMWVSTFHSTCVRILRNQASLVPGLNSNFSIYDSDDSRRLLMMIGKDMGLDTKRYSPRLLANGISNLKNELIGPEQAAAEASEAAEEMAGIVAQVYGEYQRRLRAANALDFDDLIGETVGILQAFPNIAQYYRRRFRHILVDEYQDTNHAQYVLVRELVGHHLDESDGVGPSELCVVGDADQSIYAFRGATIRNIEDFERDYPDATTILLEQNYRSTQTILNAANSVISRNTGRREKRLWTEEGEGELIVGYVADNEHDEARFVAEEIDALADSAGLKYSDVAVFYRTNNSSRALEEVFIRAGIPYKVVGGVRFYERREIRDIVAYLRVLDNPGDAVSMRRILNTPRRGIGDRAEACVAVYAENTGCSFNDALQAAAEGRVPMLNSRSEKAIASFVQMLDGLRGKLDDELGDLVEAVLERTGYRRELEASSDPQDLARLDNLNELVSVAHEFSTDLANAQALAEDEPVDEDIPDTGVLAQFLERVSLVADADEIPEDGAGVVTMMTLHTAKGLEFPAVFVTGWEDGMFPHMRALGDPGELSEERRLAYVGITRARKRLYLSRAKVRSSWGQPMLNPESRFLREIPEDLINWRRVEAPSSSLSAPIGNAGRYGSPRPSPSRPAPARNRPVITLEPGDRVTHDKYGLGRVEEVSGVGESAMSLIDFGSAGRVKLMHNHAPVQKL</sequence>
<dbReference type="Pfam" id="PF13361">
    <property type="entry name" value="UvrD_C"/>
    <property type="match status" value="1"/>
</dbReference>
<evidence type="ECO:0000256" key="7">
    <source>
        <dbReference type="ARBA" id="ARBA00048988"/>
    </source>
</evidence>
<dbReference type="CDD" id="cd18807">
    <property type="entry name" value="SF1_C_UvrD"/>
    <property type="match status" value="1"/>
</dbReference>
<dbReference type="PROSITE" id="PS51217">
    <property type="entry name" value="UVRD_HELICASE_CTER"/>
    <property type="match status" value="1"/>
</dbReference>
<accession>A0ABS6KIT8</accession>
<evidence type="ECO:0000256" key="6">
    <source>
        <dbReference type="ARBA" id="ARBA00034617"/>
    </source>
</evidence>
<keyword evidence="5" id="KW-0413">Isomerase</keyword>
<dbReference type="Pfam" id="PF21196">
    <property type="entry name" value="PcrA_UvrD_tudor"/>
    <property type="match status" value="1"/>
</dbReference>
<dbReference type="Proteomes" id="UP000812982">
    <property type="component" value="Unassembled WGS sequence"/>
</dbReference>
<protein>
    <recommendedName>
        <fullName evidence="9">ATP-dependent DNA helicase</fullName>
        <ecNumber evidence="9">5.6.2.4</ecNumber>
    </recommendedName>
</protein>
<comment type="catalytic activity">
    <reaction evidence="6">
        <text>Couples ATP hydrolysis with the unwinding of duplex DNA by translocating in the 3'-5' direction.</text>
        <dbReference type="EC" id="5.6.2.4"/>
    </reaction>
</comment>
<organism evidence="13 14">
    <name type="scientific">[Mycobacterium] fortunisiensis</name>
    <dbReference type="NCBI Taxonomy" id="2600579"/>
    <lineage>
        <taxon>Bacteria</taxon>
        <taxon>Bacillati</taxon>
        <taxon>Actinomycetota</taxon>
        <taxon>Actinomycetes</taxon>
        <taxon>Mycobacteriales</taxon>
        <taxon>Mycobacteriaceae</taxon>
        <taxon>Mycolicibacterium</taxon>
    </lineage>
</organism>
<evidence type="ECO:0000256" key="2">
    <source>
        <dbReference type="ARBA" id="ARBA00022801"/>
    </source>
</evidence>
<keyword evidence="2 8" id="KW-0378">Hydrolase</keyword>
<evidence type="ECO:0000313" key="14">
    <source>
        <dbReference type="Proteomes" id="UP000812982"/>
    </source>
</evidence>
<feature type="domain" description="UvrD-like helicase C-terminal" evidence="12">
    <location>
        <begin position="316"/>
        <end position="610"/>
    </location>
</feature>
<evidence type="ECO:0000256" key="10">
    <source>
        <dbReference type="SAM" id="MobiDB-lite"/>
    </source>
</evidence>
<dbReference type="PROSITE" id="PS51198">
    <property type="entry name" value="UVRD_HELICASE_ATP_BIND"/>
    <property type="match status" value="1"/>
</dbReference>
<name>A0ABS6KIT8_9MYCO</name>
<evidence type="ECO:0000313" key="13">
    <source>
        <dbReference type="EMBL" id="MBU9763498.1"/>
    </source>
</evidence>
<evidence type="ECO:0000256" key="9">
    <source>
        <dbReference type="RuleBase" id="RU364053"/>
    </source>
</evidence>
<evidence type="ECO:0000256" key="8">
    <source>
        <dbReference type="PROSITE-ProRule" id="PRU00560"/>
    </source>
</evidence>
<dbReference type="PANTHER" id="PTHR11070:SF2">
    <property type="entry name" value="ATP-DEPENDENT DNA HELICASE SRS2"/>
    <property type="match status" value="1"/>
</dbReference>
<dbReference type="Pfam" id="PF00580">
    <property type="entry name" value="UvrD-helicase"/>
    <property type="match status" value="1"/>
</dbReference>
<dbReference type="CDD" id="cd17932">
    <property type="entry name" value="DEXQc_UvrD"/>
    <property type="match status" value="1"/>
</dbReference>
<dbReference type="RefSeq" id="WP_217155527.1">
    <property type="nucleotide sequence ID" value="NZ_VOMB01000009.1"/>
</dbReference>
<feature type="binding site" evidence="8">
    <location>
        <begin position="44"/>
        <end position="51"/>
    </location>
    <ligand>
        <name>ATP</name>
        <dbReference type="ChEBI" id="CHEBI:30616"/>
    </ligand>
</feature>
<dbReference type="EC" id="5.6.2.4" evidence="9"/>
<evidence type="ECO:0000256" key="3">
    <source>
        <dbReference type="ARBA" id="ARBA00022806"/>
    </source>
</evidence>
<comment type="similarity">
    <text evidence="9">Belongs to the helicase family. UvrD subfamily.</text>
</comment>
<evidence type="ECO:0000256" key="5">
    <source>
        <dbReference type="ARBA" id="ARBA00023235"/>
    </source>
</evidence>
<evidence type="ECO:0000259" key="11">
    <source>
        <dbReference type="PROSITE" id="PS51198"/>
    </source>
</evidence>